<evidence type="ECO:0000256" key="2">
    <source>
        <dbReference type="ARBA" id="ARBA00004609"/>
    </source>
</evidence>
<keyword evidence="4" id="KW-0336">GPI-anchor</keyword>
<dbReference type="InterPro" id="IPR025932">
    <property type="entry name" value="Trypano_VSG_B_N_dom"/>
</dbReference>
<evidence type="ECO:0000256" key="9">
    <source>
        <dbReference type="SAM" id="SignalP"/>
    </source>
</evidence>
<reference evidence="12" key="1">
    <citation type="submission" date="2016-08" db="EMBL/GenBank/DDBJ databases">
        <title>VSG repertoire of Trypanosoma brucei EATRO 1125.</title>
        <authorList>
            <person name="Cross G.A."/>
        </authorList>
    </citation>
    <scope>NUCLEOTIDE SEQUENCE</scope>
    <source>
        <strain evidence="12">EATRO 1125</strain>
    </source>
</reference>
<dbReference type="VEuPathDB" id="TriTrypDB:Tb927.11.17110"/>
<dbReference type="Pfam" id="PF13206">
    <property type="entry name" value="VSG_B"/>
    <property type="match status" value="1"/>
</dbReference>
<evidence type="ECO:0000256" key="1">
    <source>
        <dbReference type="ARBA" id="ARBA00002523"/>
    </source>
</evidence>
<evidence type="ECO:0000256" key="7">
    <source>
        <dbReference type="ARBA" id="ARBA00023180"/>
    </source>
</evidence>
<accession>A0A1J0R5C8</accession>
<dbReference type="AlphaFoldDB" id="A0A1J0R5C8"/>
<evidence type="ECO:0000259" key="10">
    <source>
        <dbReference type="Pfam" id="PF10659"/>
    </source>
</evidence>
<comment type="function">
    <text evidence="1">VSG forms a coat on the surface of the parasite. The trypanosome evades the immune response of the host by expressing a series of antigenically distinct VSGs from an estimated 1000 VSG genes.</text>
</comment>
<dbReference type="GO" id="GO:0005886">
    <property type="term" value="C:plasma membrane"/>
    <property type="evidence" value="ECO:0007669"/>
    <property type="project" value="UniProtKB-SubCell"/>
</dbReference>
<evidence type="ECO:0000313" key="12">
    <source>
        <dbReference type="EMBL" id="APD73034.1"/>
    </source>
</evidence>
<evidence type="ECO:0000256" key="8">
    <source>
        <dbReference type="ARBA" id="ARBA00023288"/>
    </source>
</evidence>
<organism evidence="12">
    <name type="scientific">Trypanosoma brucei</name>
    <dbReference type="NCBI Taxonomy" id="5691"/>
    <lineage>
        <taxon>Eukaryota</taxon>
        <taxon>Discoba</taxon>
        <taxon>Euglenozoa</taxon>
        <taxon>Kinetoplastea</taxon>
        <taxon>Metakinetoplastina</taxon>
        <taxon>Trypanosomatida</taxon>
        <taxon>Trypanosomatidae</taxon>
        <taxon>Trypanosoma</taxon>
    </lineage>
</organism>
<protein>
    <submittedName>
        <fullName evidence="12">Variant surface glycoprotein 1125.188</fullName>
    </submittedName>
</protein>
<keyword evidence="6" id="KW-0472">Membrane</keyword>
<dbReference type="GO" id="GO:0098552">
    <property type="term" value="C:side of membrane"/>
    <property type="evidence" value="ECO:0007669"/>
    <property type="project" value="UniProtKB-KW"/>
</dbReference>
<feature type="domain" description="Trypanosome variant surface glycoprotein C-terminal" evidence="10">
    <location>
        <begin position="415"/>
        <end position="509"/>
    </location>
</feature>
<comment type="subcellular location">
    <subcellularLocation>
        <location evidence="2">Cell membrane</location>
        <topology evidence="2">Lipid-anchor</topology>
        <topology evidence="2">GPI-anchor</topology>
    </subcellularLocation>
</comment>
<dbReference type="EMBL" id="KX699078">
    <property type="protein sequence ID" value="APD73034.1"/>
    <property type="molecule type" value="Genomic_DNA"/>
</dbReference>
<keyword evidence="7" id="KW-0325">Glycoprotein</keyword>
<evidence type="ECO:0000256" key="6">
    <source>
        <dbReference type="ARBA" id="ARBA00023136"/>
    </source>
</evidence>
<sequence length="513" mass="55278">MIKQIMISNILVLLVATKGDAAVAACDNAATAGVLCELLALGGVRSLLTQPKPGYDTAHHEILDLNMSLAGESWRSVFEDPKNKGTYPETKPEKFTANKDWDKRWKEWAQTAARLKDNNGIQNNLKEHKLHPRSVQHLSIAKQAILQLANEQSALATQLQRIKADNKILNNERLREKINTALYGENPALEATLTQGAAFEGAAAASRAGNCDGTAKDNKAKTVMAALVCICAKDNSNPLDKVCATHQALSSTWTPNAYPANSVMQEIRKLCPKSKPALLTASRLRQLISAVKSHLTGGSAGITLGKLDTGSDCSGSDNSGLCVKYTDIHDGGSATADDINWIAALNQIADDISSHEEAVATVDRIAEQLADNNAKAKDFIANLEQYTQAQAAVSTAANPKAAQAQENDQKAKNDCGIHSSNQTCTAHKTCKWEGKNETDGKCEVDETKVTRKSNSARIGETANTEGKKCSEKKTEGNCKDGCKWENNACKDSSFLVHKKLALSMATFFGFAFF</sequence>
<evidence type="ECO:0000256" key="3">
    <source>
        <dbReference type="ARBA" id="ARBA00022475"/>
    </source>
</evidence>
<dbReference type="InterPro" id="IPR019609">
    <property type="entry name" value="Variant_surf_glycoprt_trypan_C"/>
</dbReference>
<feature type="signal peptide" evidence="9">
    <location>
        <begin position="1"/>
        <end position="21"/>
    </location>
</feature>
<keyword evidence="3" id="KW-1003">Cell membrane</keyword>
<dbReference type="Pfam" id="PF10659">
    <property type="entry name" value="Trypan_glycop_C"/>
    <property type="match status" value="1"/>
</dbReference>
<keyword evidence="8" id="KW-0449">Lipoprotein</keyword>
<feature type="chain" id="PRO_5012588338" evidence="9">
    <location>
        <begin position="22"/>
        <end position="513"/>
    </location>
</feature>
<keyword evidence="5 9" id="KW-0732">Signal</keyword>
<feature type="domain" description="Trypanosome variant surface glycoprotein B-type N-terminal" evidence="11">
    <location>
        <begin position="10"/>
        <end position="370"/>
    </location>
</feature>
<proteinExistence type="predicted"/>
<evidence type="ECO:0000256" key="4">
    <source>
        <dbReference type="ARBA" id="ARBA00022622"/>
    </source>
</evidence>
<name>A0A1J0R5C8_9TRYP</name>
<evidence type="ECO:0000256" key="5">
    <source>
        <dbReference type="ARBA" id="ARBA00022729"/>
    </source>
</evidence>
<evidence type="ECO:0000259" key="11">
    <source>
        <dbReference type="Pfam" id="PF13206"/>
    </source>
</evidence>
<dbReference type="VEuPathDB" id="TriTrypDB:Tb427_000686600"/>